<dbReference type="InterPro" id="IPR036890">
    <property type="entry name" value="HATPase_C_sf"/>
</dbReference>
<feature type="transmembrane region" description="Helical" evidence="8">
    <location>
        <begin position="196"/>
        <end position="216"/>
    </location>
</feature>
<evidence type="ECO:0000256" key="2">
    <source>
        <dbReference type="ARBA" id="ARBA00004370"/>
    </source>
</evidence>
<evidence type="ECO:0000256" key="6">
    <source>
        <dbReference type="ARBA" id="ARBA00022777"/>
    </source>
</evidence>
<dbReference type="GO" id="GO:0005886">
    <property type="term" value="C:plasma membrane"/>
    <property type="evidence" value="ECO:0007669"/>
    <property type="project" value="TreeGrafter"/>
</dbReference>
<dbReference type="GO" id="GO:0016036">
    <property type="term" value="P:cellular response to phosphate starvation"/>
    <property type="evidence" value="ECO:0007669"/>
    <property type="project" value="TreeGrafter"/>
</dbReference>
<dbReference type="CDD" id="cd00082">
    <property type="entry name" value="HisKA"/>
    <property type="match status" value="1"/>
</dbReference>
<dbReference type="AlphaFoldDB" id="A0A1K2H981"/>
<dbReference type="EC" id="2.7.13.3" evidence="3"/>
<evidence type="ECO:0000313" key="12">
    <source>
        <dbReference type="Proteomes" id="UP000185655"/>
    </source>
</evidence>
<dbReference type="OrthoDB" id="9813151at2"/>
<dbReference type="FunFam" id="3.30.565.10:FF:000006">
    <property type="entry name" value="Sensor histidine kinase WalK"/>
    <property type="match status" value="1"/>
</dbReference>
<evidence type="ECO:0000256" key="3">
    <source>
        <dbReference type="ARBA" id="ARBA00012438"/>
    </source>
</evidence>
<evidence type="ECO:0000256" key="5">
    <source>
        <dbReference type="ARBA" id="ARBA00022679"/>
    </source>
</evidence>
<evidence type="ECO:0000256" key="1">
    <source>
        <dbReference type="ARBA" id="ARBA00000085"/>
    </source>
</evidence>
<dbReference type="SUPFAM" id="SSF47384">
    <property type="entry name" value="Homodimeric domain of signal transducing histidine kinase"/>
    <property type="match status" value="1"/>
</dbReference>
<evidence type="ECO:0000259" key="9">
    <source>
        <dbReference type="PROSITE" id="PS50109"/>
    </source>
</evidence>
<dbReference type="Pfam" id="PF00512">
    <property type="entry name" value="HisKA"/>
    <property type="match status" value="1"/>
</dbReference>
<dbReference type="Pfam" id="PF02518">
    <property type="entry name" value="HATPase_c"/>
    <property type="match status" value="1"/>
</dbReference>
<dbReference type="InterPro" id="IPR036097">
    <property type="entry name" value="HisK_dim/P_sf"/>
</dbReference>
<keyword evidence="8" id="KW-0472">Membrane</keyword>
<reference evidence="10 13" key="1">
    <citation type="submission" date="2014-12" db="EMBL/GenBank/DDBJ databases">
        <title>Draft genome sequences of 10 type strains of Lactococcus.</title>
        <authorList>
            <person name="Sun Z."/>
            <person name="Zhong Z."/>
            <person name="Liu W."/>
            <person name="Zhang W."/>
            <person name="Zhang H."/>
        </authorList>
    </citation>
    <scope>NUCLEOTIDE SEQUENCE [LARGE SCALE GENOMIC DNA]</scope>
    <source>
        <strain evidence="10 13">DSM 22330</strain>
    </source>
</reference>
<comment type="subcellular location">
    <subcellularLocation>
        <location evidence="2">Membrane</location>
    </subcellularLocation>
</comment>
<name>A0A1K2H981_9LACT</name>
<dbReference type="Proteomes" id="UP000185655">
    <property type="component" value="Unassembled WGS sequence"/>
</dbReference>
<dbReference type="SMART" id="SM00388">
    <property type="entry name" value="HisKA"/>
    <property type="match status" value="1"/>
</dbReference>
<evidence type="ECO:0000256" key="7">
    <source>
        <dbReference type="ARBA" id="ARBA00023012"/>
    </source>
</evidence>
<evidence type="ECO:0000256" key="8">
    <source>
        <dbReference type="SAM" id="Phobius"/>
    </source>
</evidence>
<keyword evidence="4" id="KW-0597">Phosphoprotein</keyword>
<evidence type="ECO:0000313" key="11">
    <source>
        <dbReference type="EMBL" id="SFZ72955.1"/>
    </source>
</evidence>
<dbReference type="Gene3D" id="1.10.287.130">
    <property type="match status" value="1"/>
</dbReference>
<dbReference type="EMBL" id="FPKS01000003">
    <property type="protein sequence ID" value="SFZ72955.1"/>
    <property type="molecule type" value="Genomic_DNA"/>
</dbReference>
<dbReference type="InterPro" id="IPR005467">
    <property type="entry name" value="His_kinase_dom"/>
</dbReference>
<protein>
    <recommendedName>
        <fullName evidence="3">histidine kinase</fullName>
        <ecNumber evidence="3">2.7.13.3</ecNumber>
    </recommendedName>
</protein>
<dbReference type="PROSITE" id="PS50109">
    <property type="entry name" value="HIS_KIN"/>
    <property type="match status" value="1"/>
</dbReference>
<dbReference type="RefSeq" id="WP_031365304.1">
    <property type="nucleotide sequence ID" value="NZ_FPKS01000003.1"/>
</dbReference>
<dbReference type="InterPro" id="IPR003594">
    <property type="entry name" value="HATPase_dom"/>
</dbReference>
<reference evidence="11 12" key="2">
    <citation type="submission" date="2016-11" db="EMBL/GenBank/DDBJ databases">
        <authorList>
            <person name="Jaros S."/>
            <person name="Januszkiewicz K."/>
            <person name="Wedrychowicz H."/>
        </authorList>
    </citation>
    <scope>NUCLEOTIDE SEQUENCE [LARGE SCALE GENOMIC DNA]</scope>
    <source>
        <strain evidence="11 12">DSM 22330</strain>
    </source>
</reference>
<sequence>MKKIVKKFANHHLFRFDVKYFLHFFVVFTIIFVALSAIILQTLTSGIYNSTDETIERLAKNPLMLTNLALHGTNKATVFSDGPDHNPNNETNSVSGTQISVFSPNQTVILYDKKGQILNADTNLETSTVAEDLKFDESNVGKISTVTIKTALGESLLYRTKTFKVTFDKNITTNIAYIQIFVNVDQLSDSLSRSQFIILTTMVSFWLISLVASIYLSRWSQKPVLAAYEKEKNFVENASHELRTPLAILQNRLELLFQKPTATIIDQSENISQSLAEVRNMRMLTSNLLNLAKRDGGLKVELTTVDQTYFENIFENYKLLAENSERTFTSSVHFKDHVKLDESLIKQVLTILFDNAIKYTDVGSQIEIKVEKNGQNLVITTSDTGYGISNEDKKRIFDRFYRVDKARTRQKGGFGLGLSLAKQIIDACGGRIDVQDNQPQGTKFIIKLRV</sequence>
<dbReference type="PANTHER" id="PTHR45453">
    <property type="entry name" value="PHOSPHATE REGULON SENSOR PROTEIN PHOR"/>
    <property type="match status" value="1"/>
</dbReference>
<evidence type="ECO:0000313" key="10">
    <source>
        <dbReference type="EMBL" id="PCS03949.1"/>
    </source>
</evidence>
<dbReference type="Gene3D" id="3.30.565.10">
    <property type="entry name" value="Histidine kinase-like ATPase, C-terminal domain"/>
    <property type="match status" value="1"/>
</dbReference>
<dbReference type="STRING" id="1122154.SAMN02746068_00703"/>
<dbReference type="PANTHER" id="PTHR45453:SF1">
    <property type="entry name" value="PHOSPHATE REGULON SENSOR PROTEIN PHOR"/>
    <property type="match status" value="1"/>
</dbReference>
<dbReference type="GO" id="GO:0004721">
    <property type="term" value="F:phosphoprotein phosphatase activity"/>
    <property type="evidence" value="ECO:0007669"/>
    <property type="project" value="TreeGrafter"/>
</dbReference>
<accession>A0A1K2H981</accession>
<dbReference type="InterPro" id="IPR004358">
    <property type="entry name" value="Sig_transdc_His_kin-like_C"/>
</dbReference>
<evidence type="ECO:0000256" key="4">
    <source>
        <dbReference type="ARBA" id="ARBA00022553"/>
    </source>
</evidence>
<dbReference type="InterPro" id="IPR003661">
    <property type="entry name" value="HisK_dim/P_dom"/>
</dbReference>
<dbReference type="InterPro" id="IPR050351">
    <property type="entry name" value="BphY/WalK/GraS-like"/>
</dbReference>
<keyword evidence="5" id="KW-0808">Transferase</keyword>
<dbReference type="SMART" id="SM00387">
    <property type="entry name" value="HATPase_c"/>
    <property type="match status" value="1"/>
</dbReference>
<keyword evidence="8" id="KW-0812">Transmembrane</keyword>
<dbReference type="Proteomes" id="UP000218979">
    <property type="component" value="Unassembled WGS sequence"/>
</dbReference>
<dbReference type="PRINTS" id="PR00344">
    <property type="entry name" value="BCTRLSENSOR"/>
</dbReference>
<feature type="transmembrane region" description="Helical" evidence="8">
    <location>
        <begin position="20"/>
        <end position="40"/>
    </location>
</feature>
<keyword evidence="7" id="KW-0902">Two-component regulatory system</keyword>
<keyword evidence="8" id="KW-1133">Transmembrane helix</keyword>
<keyword evidence="13" id="KW-1185">Reference proteome</keyword>
<feature type="domain" description="Histidine kinase" evidence="9">
    <location>
        <begin position="237"/>
        <end position="450"/>
    </location>
</feature>
<proteinExistence type="predicted"/>
<comment type="catalytic activity">
    <reaction evidence="1">
        <text>ATP + protein L-histidine = ADP + protein N-phospho-L-histidine.</text>
        <dbReference type="EC" id="2.7.13.3"/>
    </reaction>
</comment>
<dbReference type="SUPFAM" id="SSF55874">
    <property type="entry name" value="ATPase domain of HSP90 chaperone/DNA topoisomerase II/histidine kinase"/>
    <property type="match status" value="1"/>
</dbReference>
<dbReference type="GO" id="GO:0000155">
    <property type="term" value="F:phosphorelay sensor kinase activity"/>
    <property type="evidence" value="ECO:0007669"/>
    <property type="project" value="InterPro"/>
</dbReference>
<dbReference type="EMBL" id="JXJT01000007">
    <property type="protein sequence ID" value="PCS03949.1"/>
    <property type="molecule type" value="Genomic_DNA"/>
</dbReference>
<keyword evidence="6 11" id="KW-0418">Kinase</keyword>
<gene>
    <name evidence="10" type="ORF">RR45_GL001977</name>
    <name evidence="11" type="ORF">SAMN02746068_00703</name>
</gene>
<evidence type="ECO:0000313" key="13">
    <source>
        <dbReference type="Proteomes" id="UP000218979"/>
    </source>
</evidence>
<organism evidence="11 12">
    <name type="scientific">Pseudolactococcus chungangensis CAU 28 = DSM 22330</name>
    <dbReference type="NCBI Taxonomy" id="1122154"/>
    <lineage>
        <taxon>Bacteria</taxon>
        <taxon>Bacillati</taxon>
        <taxon>Bacillota</taxon>
        <taxon>Bacilli</taxon>
        <taxon>Lactobacillales</taxon>
        <taxon>Streptococcaceae</taxon>
        <taxon>Pseudolactococcus</taxon>
    </lineage>
</organism>